<gene>
    <name evidence="1" type="ORF">COO91_07739</name>
</gene>
<proteinExistence type="predicted"/>
<dbReference type="EMBL" id="CP024785">
    <property type="protein sequence ID" value="AUB41685.1"/>
    <property type="molecule type" value="Genomic_DNA"/>
</dbReference>
<keyword evidence="2" id="KW-1185">Reference proteome</keyword>
<organism evidence="1 2">
    <name type="scientific">Nostoc flagelliforme CCNUN1</name>
    <dbReference type="NCBI Taxonomy" id="2038116"/>
    <lineage>
        <taxon>Bacteria</taxon>
        <taxon>Bacillati</taxon>
        <taxon>Cyanobacteriota</taxon>
        <taxon>Cyanophyceae</taxon>
        <taxon>Nostocales</taxon>
        <taxon>Nostocaceae</taxon>
        <taxon>Nostoc</taxon>
    </lineage>
</organism>
<evidence type="ECO:0000313" key="1">
    <source>
        <dbReference type="EMBL" id="AUB41685.1"/>
    </source>
</evidence>
<evidence type="ECO:0000313" key="2">
    <source>
        <dbReference type="Proteomes" id="UP000232003"/>
    </source>
</evidence>
<name>A0A2K8T3V3_9NOSO</name>
<dbReference type="AlphaFoldDB" id="A0A2K8T3V3"/>
<dbReference type="Proteomes" id="UP000232003">
    <property type="component" value="Chromosome"/>
</dbReference>
<protein>
    <submittedName>
        <fullName evidence="1">IS4 transposase</fullName>
    </submittedName>
</protein>
<accession>A0A2K8T3V3</accession>
<reference evidence="1 2" key="1">
    <citation type="submission" date="2017-11" db="EMBL/GenBank/DDBJ databases">
        <title>Complete genome of a free-living desiccation-tolerant cyanobacterium and its photosynthetic adaptation to extreme terrestrial habitat.</title>
        <authorList>
            <person name="Shang J."/>
        </authorList>
    </citation>
    <scope>NUCLEOTIDE SEQUENCE [LARGE SCALE GENOMIC DNA]</scope>
    <source>
        <strain evidence="1 2">CCNUN1</strain>
    </source>
</reference>
<dbReference type="KEGG" id="nfl:COO91_07739"/>
<sequence>MLAEVEAWGLKPSVVTGDSWYASKDNLNILKDKALSGLFALEANRLVSPTTGVCQNKKFRYSSRWLNGKSQKSGAG</sequence>